<evidence type="ECO:0000259" key="3">
    <source>
        <dbReference type="PROSITE" id="PS51186"/>
    </source>
</evidence>
<evidence type="ECO:0000256" key="1">
    <source>
        <dbReference type="ARBA" id="ARBA00022679"/>
    </source>
</evidence>
<dbReference type="GO" id="GO:0016747">
    <property type="term" value="F:acyltransferase activity, transferring groups other than amino-acyl groups"/>
    <property type="evidence" value="ECO:0007669"/>
    <property type="project" value="InterPro"/>
</dbReference>
<dbReference type="EMBL" id="CP014924">
    <property type="protein sequence ID" value="ANZ66408.1"/>
    <property type="molecule type" value="Genomic_DNA"/>
</dbReference>
<dbReference type="STRING" id="240427.AYR62_12955"/>
<dbReference type="PANTHER" id="PTHR43072:SF23">
    <property type="entry name" value="UPF0039 PROTEIN C11D3.02C"/>
    <property type="match status" value="1"/>
</dbReference>
<dbReference type="SUPFAM" id="SSF55729">
    <property type="entry name" value="Acyl-CoA N-acyltransferases (Nat)"/>
    <property type="match status" value="1"/>
</dbReference>
<proteinExistence type="predicted"/>
<dbReference type="PANTHER" id="PTHR43072">
    <property type="entry name" value="N-ACETYLTRANSFERASE"/>
    <property type="match status" value="1"/>
</dbReference>
<evidence type="ECO:0000313" key="5">
    <source>
        <dbReference type="Proteomes" id="UP000093267"/>
    </source>
</evidence>
<accession>A0A1B2IWM7</accession>
<keyword evidence="2" id="KW-0012">Acyltransferase</keyword>
<dbReference type="RefSeq" id="WP_056987001.1">
    <property type="nucleotide sequence ID" value="NZ_CP014912.1"/>
</dbReference>
<organism evidence="4 5">
    <name type="scientific">Secundilactobacillus paracollinoides</name>
    <dbReference type="NCBI Taxonomy" id="240427"/>
    <lineage>
        <taxon>Bacteria</taxon>
        <taxon>Bacillati</taxon>
        <taxon>Bacillota</taxon>
        <taxon>Bacilli</taxon>
        <taxon>Lactobacillales</taxon>
        <taxon>Lactobacillaceae</taxon>
        <taxon>Secundilactobacillus</taxon>
    </lineage>
</organism>
<reference evidence="4 5" key="1">
    <citation type="submission" date="2016-03" db="EMBL/GenBank/DDBJ databases">
        <title>Pediococcus and Lactobacillus from brewery environment - whole genome sequencing and assembly.</title>
        <authorList>
            <person name="Behr J."/>
            <person name="Geissler A.J."/>
            <person name="Vogel R.F."/>
        </authorList>
    </citation>
    <scope>NUCLEOTIDE SEQUENCE [LARGE SCALE GENOMIC DNA]</scope>
    <source>
        <strain evidence="4 5">TMW 1.1995</strain>
    </source>
</reference>
<keyword evidence="5" id="KW-1185">Reference proteome</keyword>
<dbReference type="InterPro" id="IPR000182">
    <property type="entry name" value="GNAT_dom"/>
</dbReference>
<evidence type="ECO:0000256" key="2">
    <source>
        <dbReference type="ARBA" id="ARBA00023315"/>
    </source>
</evidence>
<sequence>MTVTFEYATHADLPTIVHIYNEIIPSRLATADLEPISVASREDWFTEFDPNSRPLWVMKDGDQIAGWVSLESFYGRPAYHQTAEISIYIDEAFRHQGLGQQALDYVFSHLSALGLQNIVAFIFSHNGPSQGLFKKNGFEVWGHLPEVAEMDGQLRSLDILGKHFEA</sequence>
<dbReference type="Gene3D" id="3.40.630.30">
    <property type="match status" value="1"/>
</dbReference>
<dbReference type="OrthoDB" id="9798006at2"/>
<dbReference type="Proteomes" id="UP000093267">
    <property type="component" value="Chromosome"/>
</dbReference>
<dbReference type="CDD" id="cd04301">
    <property type="entry name" value="NAT_SF"/>
    <property type="match status" value="1"/>
</dbReference>
<dbReference type="KEGG" id="lpd:AYR62_12955"/>
<dbReference type="Pfam" id="PF00583">
    <property type="entry name" value="Acetyltransf_1"/>
    <property type="match status" value="1"/>
</dbReference>
<dbReference type="AlphaFoldDB" id="A0A1B2IWM7"/>
<gene>
    <name evidence="4" type="ORF">AYR63_04175</name>
</gene>
<keyword evidence="1 4" id="KW-0808">Transferase</keyword>
<name>A0A1B2IWM7_9LACO</name>
<protein>
    <submittedName>
        <fullName evidence="4">Acetyltransferase</fullName>
    </submittedName>
</protein>
<dbReference type="InterPro" id="IPR016181">
    <property type="entry name" value="Acyl_CoA_acyltransferase"/>
</dbReference>
<dbReference type="PROSITE" id="PS51186">
    <property type="entry name" value="GNAT"/>
    <property type="match status" value="1"/>
</dbReference>
<feature type="domain" description="N-acetyltransferase" evidence="3">
    <location>
        <begin position="3"/>
        <end position="155"/>
    </location>
</feature>
<evidence type="ECO:0000313" key="4">
    <source>
        <dbReference type="EMBL" id="ANZ66408.1"/>
    </source>
</evidence>